<name>A0A383CCQ3_9ZZZZ</name>
<gene>
    <name evidence="1" type="ORF">METZ01_LOCUS482693</name>
</gene>
<evidence type="ECO:0000313" key="1">
    <source>
        <dbReference type="EMBL" id="SVE29839.1"/>
    </source>
</evidence>
<sequence>MKIFQIYADRAPLYVENPQSAQPWDVQASDVQVYTVSNAQLAP</sequence>
<protein>
    <submittedName>
        <fullName evidence="1">Uncharacterized protein</fullName>
    </submittedName>
</protein>
<dbReference type="EMBL" id="UINC01207657">
    <property type="protein sequence ID" value="SVE29839.1"/>
    <property type="molecule type" value="Genomic_DNA"/>
</dbReference>
<accession>A0A383CCQ3</accession>
<reference evidence="1" key="1">
    <citation type="submission" date="2018-05" db="EMBL/GenBank/DDBJ databases">
        <authorList>
            <person name="Lanie J.A."/>
            <person name="Ng W.-L."/>
            <person name="Kazmierczak K.M."/>
            <person name="Andrzejewski T.M."/>
            <person name="Davidsen T.M."/>
            <person name="Wayne K.J."/>
            <person name="Tettelin H."/>
            <person name="Glass J.I."/>
            <person name="Rusch D."/>
            <person name="Podicherti R."/>
            <person name="Tsui H.-C.T."/>
            <person name="Winkler M.E."/>
        </authorList>
    </citation>
    <scope>NUCLEOTIDE SEQUENCE</scope>
</reference>
<organism evidence="1">
    <name type="scientific">marine metagenome</name>
    <dbReference type="NCBI Taxonomy" id="408172"/>
    <lineage>
        <taxon>unclassified sequences</taxon>
        <taxon>metagenomes</taxon>
        <taxon>ecological metagenomes</taxon>
    </lineage>
</organism>
<dbReference type="AlphaFoldDB" id="A0A383CCQ3"/>
<proteinExistence type="predicted"/>